<accession>A0A3N6N6Y3</accession>
<sequence>MVILVRDVRYRYAIQPEELYRRNGSYLLKIQRIDGIIQPVHRSLVSFEGVRLSSHSVFVRSPPAQSARIYPFPIFAAIIARTPPAARRTAPAPGETARQRLQYWVSPLDRRQAHRLP</sequence>
<dbReference type="Proteomes" id="UP000272778">
    <property type="component" value="Unassembled WGS sequence"/>
</dbReference>
<evidence type="ECO:0000313" key="1">
    <source>
        <dbReference type="EMBL" id="RQH04702.1"/>
    </source>
</evidence>
<gene>
    <name evidence="1" type="ORF">D1Y85_17595</name>
</gene>
<organism evidence="1 2">
    <name type="scientific">Paraburkholderia dinghuensis</name>
    <dbReference type="NCBI Taxonomy" id="2305225"/>
    <lineage>
        <taxon>Bacteria</taxon>
        <taxon>Pseudomonadati</taxon>
        <taxon>Pseudomonadota</taxon>
        <taxon>Betaproteobacteria</taxon>
        <taxon>Burkholderiales</taxon>
        <taxon>Burkholderiaceae</taxon>
        <taxon>Paraburkholderia</taxon>
    </lineage>
</organism>
<dbReference type="EMBL" id="RQIS01000012">
    <property type="protein sequence ID" value="RQH04702.1"/>
    <property type="molecule type" value="Genomic_DNA"/>
</dbReference>
<proteinExistence type="predicted"/>
<dbReference type="AlphaFoldDB" id="A0A3N6N6Y3"/>
<protein>
    <submittedName>
        <fullName evidence="1">Uncharacterized protein</fullName>
    </submittedName>
</protein>
<dbReference type="RefSeq" id="WP_124152355.1">
    <property type="nucleotide sequence ID" value="NZ_RQIS01000012.1"/>
</dbReference>
<evidence type="ECO:0000313" key="2">
    <source>
        <dbReference type="Proteomes" id="UP000272778"/>
    </source>
</evidence>
<keyword evidence="2" id="KW-1185">Reference proteome</keyword>
<name>A0A3N6N6Y3_9BURK</name>
<reference evidence="1 2" key="1">
    <citation type="submission" date="2018-11" db="EMBL/GenBank/DDBJ databases">
        <title>Paraburkholderia sp. DHOA04, isolated from soil.</title>
        <authorList>
            <person name="Gao Z.-H."/>
            <person name="Qiu L.-H."/>
            <person name="Fu J.-C."/>
        </authorList>
    </citation>
    <scope>NUCLEOTIDE SEQUENCE [LARGE SCALE GENOMIC DNA]</scope>
    <source>
        <strain evidence="1 2">DHOA04</strain>
    </source>
</reference>
<comment type="caution">
    <text evidence="1">The sequence shown here is derived from an EMBL/GenBank/DDBJ whole genome shotgun (WGS) entry which is preliminary data.</text>
</comment>